<evidence type="ECO:0000313" key="1">
    <source>
        <dbReference type="EMBL" id="KAK0727742.1"/>
    </source>
</evidence>
<name>A0AA40B557_9PEZI</name>
<dbReference type="EMBL" id="JAUIRO010000002">
    <property type="protein sequence ID" value="KAK0727742.1"/>
    <property type="molecule type" value="Genomic_DNA"/>
</dbReference>
<dbReference type="Proteomes" id="UP001172101">
    <property type="component" value="Unassembled WGS sequence"/>
</dbReference>
<keyword evidence="2" id="KW-1185">Reference proteome</keyword>
<comment type="caution">
    <text evidence="1">The sequence shown here is derived from an EMBL/GenBank/DDBJ whole genome shotgun (WGS) entry which is preliminary data.</text>
</comment>
<sequence length="237" mass="26661">MDDNAKTLAKDLIDLLGRVNKTGQVVDAEVRKRFWDKFCFAGGWDSDCTNNLPGNIPKRRAAEITTLVGTIKAGIPITKKALAKGGPRANRVPGATVYLKPNINREDENVTFFWCDSAGGAINSKFVHLRPGYSKAHAKTDSVIRWDEAEYQRINNHNIRWVVYWARARLVRWMFGHMPVGATDTDGNRPTMEDWSAEDHTKLETLRTCKMMLDEMRQVAADVDAITGSRKAGEVRI</sequence>
<dbReference type="AlphaFoldDB" id="A0AA40B557"/>
<accession>A0AA40B557</accession>
<dbReference type="RefSeq" id="XP_060300597.1">
    <property type="nucleotide sequence ID" value="XM_060441304.1"/>
</dbReference>
<protein>
    <submittedName>
        <fullName evidence="1">Uncharacterized protein</fullName>
    </submittedName>
</protein>
<organism evidence="1 2">
    <name type="scientific">Lasiosphaeria miniovina</name>
    <dbReference type="NCBI Taxonomy" id="1954250"/>
    <lineage>
        <taxon>Eukaryota</taxon>
        <taxon>Fungi</taxon>
        <taxon>Dikarya</taxon>
        <taxon>Ascomycota</taxon>
        <taxon>Pezizomycotina</taxon>
        <taxon>Sordariomycetes</taxon>
        <taxon>Sordariomycetidae</taxon>
        <taxon>Sordariales</taxon>
        <taxon>Lasiosphaeriaceae</taxon>
        <taxon>Lasiosphaeria</taxon>
    </lineage>
</organism>
<proteinExistence type="predicted"/>
<reference evidence="1" key="1">
    <citation type="submission" date="2023-06" db="EMBL/GenBank/DDBJ databases">
        <title>Genome-scale phylogeny and comparative genomics of the fungal order Sordariales.</title>
        <authorList>
            <consortium name="Lawrence Berkeley National Laboratory"/>
            <person name="Hensen N."/>
            <person name="Bonometti L."/>
            <person name="Westerberg I."/>
            <person name="Brannstrom I.O."/>
            <person name="Guillou S."/>
            <person name="Cros-Aarteil S."/>
            <person name="Calhoun S."/>
            <person name="Haridas S."/>
            <person name="Kuo A."/>
            <person name="Mondo S."/>
            <person name="Pangilinan J."/>
            <person name="Riley R."/>
            <person name="LaButti K."/>
            <person name="Andreopoulos B."/>
            <person name="Lipzen A."/>
            <person name="Chen C."/>
            <person name="Yanf M."/>
            <person name="Daum C."/>
            <person name="Ng V."/>
            <person name="Clum A."/>
            <person name="Steindorff A."/>
            <person name="Ohm R."/>
            <person name="Martin F."/>
            <person name="Silar P."/>
            <person name="Natvig D."/>
            <person name="Lalanne C."/>
            <person name="Gautier V."/>
            <person name="Ament-velasquez S.L."/>
            <person name="Kruys A."/>
            <person name="Hutchinson M.I."/>
            <person name="Powell A.J."/>
            <person name="Barry K."/>
            <person name="Miller A.N."/>
            <person name="Grigoriev I.V."/>
            <person name="Debuchy R."/>
            <person name="Gladieux P."/>
            <person name="Thoren M.H."/>
            <person name="Johannesson H."/>
        </authorList>
    </citation>
    <scope>NUCLEOTIDE SEQUENCE</scope>
    <source>
        <strain evidence="1">SMH2392-1A</strain>
    </source>
</reference>
<evidence type="ECO:0000313" key="2">
    <source>
        <dbReference type="Proteomes" id="UP001172101"/>
    </source>
</evidence>
<dbReference type="GeneID" id="85324574"/>
<gene>
    <name evidence="1" type="ORF">B0T26DRAFT_695582</name>
</gene>